<dbReference type="AlphaFoldDB" id="A0A4R0R2Z4"/>
<evidence type="ECO:0000256" key="2">
    <source>
        <dbReference type="SAM" id="Phobius"/>
    </source>
</evidence>
<feature type="compositionally biased region" description="Basic and acidic residues" evidence="1">
    <location>
        <begin position="157"/>
        <end position="167"/>
    </location>
</feature>
<proteinExistence type="predicted"/>
<evidence type="ECO:0000256" key="1">
    <source>
        <dbReference type="SAM" id="MobiDB-lite"/>
    </source>
</evidence>
<keyword evidence="2" id="KW-1133">Transmembrane helix</keyword>
<sequence>MATAVTAGASPVVAASSEPPIVYFLHLLQQVFSALLALVSFVARTAVAILNPFLSPVSIFLYLLSPVFVLTNIILDVFVVTPYRIVAWILHAMYPVYVLVSTAFICACVIGLGARLVIHVAKMVLLRSPSSIQAPSIQVTEPEEDEKPKKKVQKRVSIKEERPSVYV</sequence>
<dbReference type="EMBL" id="RWJN01000461">
    <property type="protein sequence ID" value="TCD61491.1"/>
    <property type="molecule type" value="Genomic_DNA"/>
</dbReference>
<evidence type="ECO:0000313" key="4">
    <source>
        <dbReference type="Proteomes" id="UP000292702"/>
    </source>
</evidence>
<keyword evidence="2" id="KW-0812">Transmembrane</keyword>
<feature type="region of interest" description="Disordered" evidence="1">
    <location>
        <begin position="136"/>
        <end position="167"/>
    </location>
</feature>
<dbReference type="STRING" id="92696.A0A4R0R2Z4"/>
<name>A0A4R0R2Z4_9APHY</name>
<evidence type="ECO:0000313" key="3">
    <source>
        <dbReference type="EMBL" id="TCD61491.1"/>
    </source>
</evidence>
<organism evidence="3 4">
    <name type="scientific">Steccherinum ochraceum</name>
    <dbReference type="NCBI Taxonomy" id="92696"/>
    <lineage>
        <taxon>Eukaryota</taxon>
        <taxon>Fungi</taxon>
        <taxon>Dikarya</taxon>
        <taxon>Basidiomycota</taxon>
        <taxon>Agaricomycotina</taxon>
        <taxon>Agaricomycetes</taxon>
        <taxon>Polyporales</taxon>
        <taxon>Steccherinaceae</taxon>
        <taxon>Steccherinum</taxon>
    </lineage>
</organism>
<reference evidence="3 4" key="1">
    <citation type="submission" date="2018-11" db="EMBL/GenBank/DDBJ databases">
        <title>Genome assembly of Steccherinum ochraceum LE-BIN_3174, the white-rot fungus of the Steccherinaceae family (The Residual Polyporoid clade, Polyporales, Basidiomycota).</title>
        <authorList>
            <person name="Fedorova T.V."/>
            <person name="Glazunova O.A."/>
            <person name="Landesman E.O."/>
            <person name="Moiseenko K.V."/>
            <person name="Psurtseva N.V."/>
            <person name="Savinova O.S."/>
            <person name="Shakhova N.V."/>
            <person name="Tyazhelova T.V."/>
            <person name="Vasina D.V."/>
        </authorList>
    </citation>
    <scope>NUCLEOTIDE SEQUENCE [LARGE SCALE GENOMIC DNA]</scope>
    <source>
        <strain evidence="3 4">LE-BIN_3174</strain>
    </source>
</reference>
<dbReference type="Proteomes" id="UP000292702">
    <property type="component" value="Unassembled WGS sequence"/>
</dbReference>
<keyword evidence="2" id="KW-0472">Membrane</keyword>
<keyword evidence="4" id="KW-1185">Reference proteome</keyword>
<feature type="transmembrane region" description="Helical" evidence="2">
    <location>
        <begin position="92"/>
        <end position="118"/>
    </location>
</feature>
<accession>A0A4R0R2Z4</accession>
<protein>
    <submittedName>
        <fullName evidence="3">Uncharacterized protein</fullName>
    </submittedName>
</protein>
<dbReference type="OrthoDB" id="3366475at2759"/>
<feature type="transmembrane region" description="Helical" evidence="2">
    <location>
        <begin position="24"/>
        <end position="47"/>
    </location>
</feature>
<comment type="caution">
    <text evidence="3">The sequence shown here is derived from an EMBL/GenBank/DDBJ whole genome shotgun (WGS) entry which is preliminary data.</text>
</comment>
<gene>
    <name evidence="3" type="ORF">EIP91_008374</name>
</gene>
<feature type="transmembrane region" description="Helical" evidence="2">
    <location>
        <begin position="59"/>
        <end position="80"/>
    </location>
</feature>